<dbReference type="eggNOG" id="COG1695">
    <property type="taxonomic scope" value="Bacteria"/>
</dbReference>
<evidence type="ECO:0000259" key="1">
    <source>
        <dbReference type="Pfam" id="PF03551"/>
    </source>
</evidence>
<keyword evidence="4" id="KW-1185">Reference proteome</keyword>
<dbReference type="Gene3D" id="6.10.140.190">
    <property type="match status" value="1"/>
</dbReference>
<protein>
    <submittedName>
        <fullName evidence="3">PadR family transcriptional regulator</fullName>
    </submittedName>
</protein>
<dbReference type="KEGG" id="smen:SAMEA4412692_2171"/>
<dbReference type="AlphaFoldDB" id="A0A239T205"/>
<dbReference type="Proteomes" id="UP000215185">
    <property type="component" value="Chromosome 1"/>
</dbReference>
<reference evidence="3 4" key="1">
    <citation type="submission" date="2017-06" db="EMBL/GenBank/DDBJ databases">
        <authorList>
            <consortium name="Pathogen Informatics"/>
        </authorList>
    </citation>
    <scope>NUCLEOTIDE SEQUENCE [LARGE SCALE GENOMIC DNA]</scope>
    <source>
        <strain evidence="3 4">NCTC13788</strain>
    </source>
</reference>
<dbReference type="PANTHER" id="PTHR43252">
    <property type="entry name" value="TRANSCRIPTIONAL REGULATOR YQJI"/>
    <property type="match status" value="1"/>
</dbReference>
<dbReference type="STRING" id="1123308.GCA_000380085_01615"/>
<dbReference type="InterPro" id="IPR036388">
    <property type="entry name" value="WH-like_DNA-bd_sf"/>
</dbReference>
<evidence type="ECO:0000259" key="2">
    <source>
        <dbReference type="Pfam" id="PF10400"/>
    </source>
</evidence>
<feature type="domain" description="Transcription regulator PadR C-terminal" evidence="2">
    <location>
        <begin position="96"/>
        <end position="177"/>
    </location>
</feature>
<dbReference type="SUPFAM" id="SSF46785">
    <property type="entry name" value="Winged helix' DNA-binding domain"/>
    <property type="match status" value="1"/>
</dbReference>
<evidence type="ECO:0000313" key="4">
    <source>
        <dbReference type="Proteomes" id="UP000215185"/>
    </source>
</evidence>
<proteinExistence type="predicted"/>
<dbReference type="OrthoDB" id="9783723at2"/>
<evidence type="ECO:0000313" key="3">
    <source>
        <dbReference type="EMBL" id="SNU91128.1"/>
    </source>
</evidence>
<dbReference type="EMBL" id="LT906439">
    <property type="protein sequence ID" value="SNU91128.1"/>
    <property type="molecule type" value="Genomic_DNA"/>
</dbReference>
<dbReference type="Pfam" id="PF10400">
    <property type="entry name" value="Vir_act_alpha_C"/>
    <property type="match status" value="1"/>
</dbReference>
<dbReference type="Gene3D" id="1.10.10.10">
    <property type="entry name" value="Winged helix-like DNA-binding domain superfamily/Winged helix DNA-binding domain"/>
    <property type="match status" value="1"/>
</dbReference>
<sequence length="179" mass="21224">MSQQRVLPYIILGMLANEADLTGRQISELFETEIGNFWKATHSQVYPELKRMVKEKWVSVHERPSNAKERYYKITATGQAQLDQWVLEPNSTPQQKDLFSLKMFFIKDSRDPRIPRLIEEQIQILKNQLETFYARKNLLFSQREQIQENYGHFLILTRAIARCQGQIQWLEQSLAYLDC</sequence>
<gene>
    <name evidence="3" type="ORF">SAMEA4412692_02171</name>
</gene>
<dbReference type="InterPro" id="IPR005149">
    <property type="entry name" value="Tscrpt_reg_PadR_N"/>
</dbReference>
<dbReference type="InterPro" id="IPR018309">
    <property type="entry name" value="Tscrpt_reg_PadR_C"/>
</dbReference>
<name>A0A239T205_9STRE</name>
<accession>A0A239T205</accession>
<dbReference type="PANTHER" id="PTHR43252:SF6">
    <property type="entry name" value="NEGATIVE TRANSCRIPTION REGULATOR PADR"/>
    <property type="match status" value="1"/>
</dbReference>
<organism evidence="3 4">
    <name type="scientific">Streptococcus merionis</name>
    <dbReference type="NCBI Taxonomy" id="400065"/>
    <lineage>
        <taxon>Bacteria</taxon>
        <taxon>Bacillati</taxon>
        <taxon>Bacillota</taxon>
        <taxon>Bacilli</taxon>
        <taxon>Lactobacillales</taxon>
        <taxon>Streptococcaceae</taxon>
        <taxon>Streptococcus</taxon>
    </lineage>
</organism>
<dbReference type="Pfam" id="PF03551">
    <property type="entry name" value="PadR"/>
    <property type="match status" value="1"/>
</dbReference>
<feature type="domain" description="Transcription regulator PadR N-terminal" evidence="1">
    <location>
        <begin position="11"/>
        <end position="83"/>
    </location>
</feature>
<dbReference type="RefSeq" id="WP_018374147.1">
    <property type="nucleotide sequence ID" value="NZ_JBCLRV010000007.1"/>
</dbReference>
<dbReference type="InterPro" id="IPR036390">
    <property type="entry name" value="WH_DNA-bd_sf"/>
</dbReference>